<gene>
    <name evidence="1" type="ordered locus">Dacet_1473</name>
</gene>
<dbReference type="Proteomes" id="UP000002012">
    <property type="component" value="Chromosome"/>
</dbReference>
<dbReference type="eggNOG" id="ENOG5032UW0">
    <property type="taxonomic scope" value="Bacteria"/>
</dbReference>
<dbReference type="InParanoid" id="D4H894"/>
<dbReference type="RefSeq" id="WP_013010761.1">
    <property type="nucleotide sequence ID" value="NC_013943.1"/>
</dbReference>
<dbReference type="AlphaFoldDB" id="D4H894"/>
<reference evidence="1 2" key="1">
    <citation type="journal article" date="2010" name="Stand. Genomic Sci.">
        <title>Complete genome sequence of Denitrovibrio acetiphilus type strain (N2460).</title>
        <authorList>
            <person name="Kiss H."/>
            <person name="Lang E."/>
            <person name="Lapidus A."/>
            <person name="Copeland A."/>
            <person name="Nolan M."/>
            <person name="Glavina Del Rio T."/>
            <person name="Chen F."/>
            <person name="Lucas S."/>
            <person name="Tice H."/>
            <person name="Cheng J.F."/>
            <person name="Han C."/>
            <person name="Goodwin L."/>
            <person name="Pitluck S."/>
            <person name="Liolios K."/>
            <person name="Pati A."/>
            <person name="Ivanova N."/>
            <person name="Mavromatis K."/>
            <person name="Chen A."/>
            <person name="Palaniappan K."/>
            <person name="Land M."/>
            <person name="Hauser L."/>
            <person name="Chang Y.J."/>
            <person name="Jeffries C.D."/>
            <person name="Detter J.C."/>
            <person name="Brettin T."/>
            <person name="Spring S."/>
            <person name="Rohde M."/>
            <person name="Goker M."/>
            <person name="Woyke T."/>
            <person name="Bristow J."/>
            <person name="Eisen J.A."/>
            <person name="Markowitz V."/>
            <person name="Hugenholtz P."/>
            <person name="Kyrpides N.C."/>
            <person name="Klenk H.P."/>
        </authorList>
    </citation>
    <scope>NUCLEOTIDE SEQUENCE [LARGE SCALE GENOMIC DNA]</scope>
    <source>
        <strain evidence="2">DSM 12809 / NBRC 114555 / N2460</strain>
    </source>
</reference>
<keyword evidence="2" id="KW-1185">Reference proteome</keyword>
<dbReference type="OrthoDB" id="1665961at2"/>
<protein>
    <submittedName>
        <fullName evidence="1">Uncharacterized protein</fullName>
    </submittedName>
</protein>
<dbReference type="EMBL" id="CP001968">
    <property type="protein sequence ID" value="ADD68243.1"/>
    <property type="molecule type" value="Genomic_DNA"/>
</dbReference>
<evidence type="ECO:0000313" key="2">
    <source>
        <dbReference type="Proteomes" id="UP000002012"/>
    </source>
</evidence>
<dbReference type="KEGG" id="dap:Dacet_1473"/>
<sequence>MEISKNKSREEVIEAFSLMWGNYPAPVMLITYKHDIIAVNEIYQQYGVSTGQKCSSLPGNHKGCRAGEAKMSGKPVRCVAQAENSVVYDGYWIPVEGEYLIHFGNDITQYADIEKVNASD</sequence>
<name>D4H894_DENA2</name>
<dbReference type="STRING" id="522772.Dacet_1473"/>
<dbReference type="HOGENOM" id="CLU_164523_0_0_0"/>
<evidence type="ECO:0000313" key="1">
    <source>
        <dbReference type="EMBL" id="ADD68243.1"/>
    </source>
</evidence>
<organism evidence="1 2">
    <name type="scientific">Denitrovibrio acetiphilus (strain DSM 12809 / NBRC 114555 / N2460)</name>
    <dbReference type="NCBI Taxonomy" id="522772"/>
    <lineage>
        <taxon>Bacteria</taxon>
        <taxon>Pseudomonadati</taxon>
        <taxon>Deferribacterota</taxon>
        <taxon>Deferribacteres</taxon>
        <taxon>Deferribacterales</taxon>
        <taxon>Geovibrionaceae</taxon>
        <taxon>Denitrovibrio</taxon>
    </lineage>
</organism>
<accession>D4H894</accession>
<proteinExistence type="predicted"/>
<dbReference type="PaxDb" id="522772-Dacet_1473"/>